<dbReference type="Gene3D" id="2.40.50.1020">
    <property type="entry name" value="LytTr DNA-binding domain"/>
    <property type="match status" value="1"/>
</dbReference>
<evidence type="ECO:0000259" key="1">
    <source>
        <dbReference type="PROSITE" id="PS50930"/>
    </source>
</evidence>
<name>A0A098R3H5_LIMRT</name>
<dbReference type="EMBL" id="WJMV01000001">
    <property type="protein sequence ID" value="MRG74296.1"/>
    <property type="molecule type" value="Genomic_DNA"/>
</dbReference>
<evidence type="ECO:0000313" key="7">
    <source>
        <dbReference type="Proteomes" id="UP000460207"/>
    </source>
</evidence>
<dbReference type="EMBL" id="WJND01000011">
    <property type="protein sequence ID" value="MRG89824.1"/>
    <property type="molecule type" value="Genomic_DNA"/>
</dbReference>
<organism evidence="3 7">
    <name type="scientific">Limosilactobacillus reuteri</name>
    <name type="common">Lactobacillus reuteri</name>
    <dbReference type="NCBI Taxonomy" id="1598"/>
    <lineage>
        <taxon>Bacteria</taxon>
        <taxon>Bacillati</taxon>
        <taxon>Bacillota</taxon>
        <taxon>Bacilli</taxon>
        <taxon>Lactobacillales</taxon>
        <taxon>Lactobacillaceae</taxon>
        <taxon>Limosilactobacillus</taxon>
    </lineage>
</organism>
<gene>
    <name evidence="4" type="ORF">FOD75_02550</name>
    <name evidence="3" type="ORF">GIX76_07475</name>
    <name evidence="2" type="ORF">GIX79_00660</name>
</gene>
<dbReference type="Proteomes" id="UP000452188">
    <property type="component" value="Unassembled WGS sequence"/>
</dbReference>
<evidence type="ECO:0000313" key="4">
    <source>
        <dbReference type="EMBL" id="QDR72061.1"/>
    </source>
</evidence>
<dbReference type="AlphaFoldDB" id="A0A098R3H5"/>
<evidence type="ECO:0000313" key="6">
    <source>
        <dbReference type="Proteomes" id="UP000452188"/>
    </source>
</evidence>
<dbReference type="RefSeq" id="WP_003664454.1">
    <property type="nucleotide sequence ID" value="NZ_CP011024.1"/>
</dbReference>
<dbReference type="GO" id="GO:0003677">
    <property type="term" value="F:DNA binding"/>
    <property type="evidence" value="ECO:0007669"/>
    <property type="project" value="InterPro"/>
</dbReference>
<dbReference type="OMA" id="GNMMAKM"/>
<dbReference type="InterPro" id="IPR007492">
    <property type="entry name" value="LytTR_DNA-bd_dom"/>
</dbReference>
<reference evidence="6 7" key="2">
    <citation type="submission" date="2019-11" db="EMBL/GenBank/DDBJ databases">
        <title>Draft genome sequence of 12 host-associated Lactobacillus reuteri rodent strains.</title>
        <authorList>
            <person name="Zhang S."/>
            <person name="Ozcam M."/>
            <person name="Van Pijkeren J.P."/>
        </authorList>
    </citation>
    <scope>NUCLEOTIDE SEQUENCE [LARGE SCALE GENOMIC DNA]</scope>
    <source>
        <strain evidence="2 6">6799jm-1</strain>
        <strain evidence="3 7">N4I</strain>
    </source>
</reference>
<accession>A0A098R3H5</accession>
<dbReference type="Proteomes" id="UP000316394">
    <property type="component" value="Chromosome"/>
</dbReference>
<reference evidence="4 5" key="1">
    <citation type="submission" date="2019-07" db="EMBL/GenBank/DDBJ databases">
        <title>Gastrointestinal microbiota of Peromyscus leucopus, the white-footed mouse.</title>
        <authorList>
            <person name="Milovic A."/>
            <person name="Bassam K."/>
            <person name="Barbour A.G."/>
        </authorList>
    </citation>
    <scope>NUCLEOTIDE SEQUENCE [LARGE SCALE GENOMIC DNA]</scope>
    <source>
        <strain evidence="4 5">LL7</strain>
    </source>
</reference>
<dbReference type="Pfam" id="PF04397">
    <property type="entry name" value="LytTR"/>
    <property type="match status" value="1"/>
</dbReference>
<dbReference type="PANTHER" id="PTHR37299:SF1">
    <property type="entry name" value="STAGE 0 SPORULATION PROTEIN A HOMOLOG"/>
    <property type="match status" value="1"/>
</dbReference>
<dbReference type="GO" id="GO:0000156">
    <property type="term" value="F:phosphorelay response regulator activity"/>
    <property type="evidence" value="ECO:0007669"/>
    <property type="project" value="InterPro"/>
</dbReference>
<feature type="domain" description="HTH LytTR-type" evidence="1">
    <location>
        <begin position="47"/>
        <end position="150"/>
    </location>
</feature>
<sequence>MQIHFQSDPLLGPDDLNVTVNAVAKNDKVIKLLNYLDKYNQKSSSLIPIKTEDRILTIKQTELIKVEVTKNILSFYTKSDVIQTNGRLYQVLTRLNENFVQVSKHAIINLNHLLSLEAGFTGNMIAKLNFDQRADVSRKYLPELERRLGL</sequence>
<protein>
    <submittedName>
        <fullName evidence="3">LytTR family transcriptional regulator</fullName>
    </submittedName>
</protein>
<proteinExistence type="predicted"/>
<dbReference type="SMART" id="SM00850">
    <property type="entry name" value="LytTR"/>
    <property type="match status" value="1"/>
</dbReference>
<dbReference type="PANTHER" id="PTHR37299">
    <property type="entry name" value="TRANSCRIPTIONAL REGULATOR-RELATED"/>
    <property type="match status" value="1"/>
</dbReference>
<evidence type="ECO:0000313" key="2">
    <source>
        <dbReference type="EMBL" id="MRG74296.1"/>
    </source>
</evidence>
<evidence type="ECO:0000313" key="3">
    <source>
        <dbReference type="EMBL" id="MRG89824.1"/>
    </source>
</evidence>
<evidence type="ECO:0000313" key="5">
    <source>
        <dbReference type="Proteomes" id="UP000316394"/>
    </source>
</evidence>
<dbReference type="InterPro" id="IPR046947">
    <property type="entry name" value="LytR-like"/>
</dbReference>
<dbReference type="EMBL" id="CP041676">
    <property type="protein sequence ID" value="QDR72061.1"/>
    <property type="molecule type" value="Genomic_DNA"/>
</dbReference>
<dbReference type="PROSITE" id="PS50930">
    <property type="entry name" value="HTH_LYTTR"/>
    <property type="match status" value="1"/>
</dbReference>
<dbReference type="Proteomes" id="UP000460207">
    <property type="component" value="Unassembled WGS sequence"/>
</dbReference>